<proteinExistence type="predicted"/>
<evidence type="ECO:0000313" key="2">
    <source>
        <dbReference type="Proteomes" id="UP001230978"/>
    </source>
</evidence>
<keyword evidence="2" id="KW-1185">Reference proteome</keyword>
<dbReference type="Proteomes" id="UP001230978">
    <property type="component" value="Chromosome"/>
</dbReference>
<reference evidence="1 2" key="1">
    <citation type="submission" date="2023-04" db="EMBL/GenBank/DDBJ databases">
        <title>YMD61, complete Genome.</title>
        <authorList>
            <person name="Zhang J."/>
        </authorList>
    </citation>
    <scope>NUCLEOTIDE SEQUENCE [LARGE SCALE GENOMIC DNA]</scope>
    <source>
        <strain evidence="1 2">YMD61</strain>
    </source>
</reference>
<dbReference type="EMBL" id="CP124535">
    <property type="protein sequence ID" value="WGV15200.1"/>
    <property type="molecule type" value="Genomic_DNA"/>
</dbReference>
<dbReference type="RefSeq" id="WP_281464331.1">
    <property type="nucleotide sequence ID" value="NZ_CP124535.1"/>
</dbReference>
<protein>
    <submittedName>
        <fullName evidence="1">Uncharacterized protein</fullName>
    </submittedName>
</protein>
<name>A0ABY8Q2X4_9RHOB</name>
<organism evidence="1 2">
    <name type="scientific">Fuscovulum ytuae</name>
    <dbReference type="NCBI Taxonomy" id="3042299"/>
    <lineage>
        <taxon>Bacteria</taxon>
        <taxon>Pseudomonadati</taxon>
        <taxon>Pseudomonadota</taxon>
        <taxon>Alphaproteobacteria</taxon>
        <taxon>Rhodobacterales</taxon>
        <taxon>Paracoccaceae</taxon>
        <taxon>Fuscovulum</taxon>
    </lineage>
</organism>
<evidence type="ECO:0000313" key="1">
    <source>
        <dbReference type="EMBL" id="WGV15200.1"/>
    </source>
</evidence>
<sequence length="82" mass="8707">MMIRTLALLVPVTITPLLAVETAETLMLRGPMAHIAMTVENAGSGVTTTRSDVVTGLSILSASAKSDGEPEVRFDLLHALRF</sequence>
<accession>A0ABY8Q2X4</accession>
<gene>
    <name evidence="1" type="ORF">QF092_13055</name>
</gene>